<accession>A0A5S4VSI0</accession>
<evidence type="ECO:0000313" key="2">
    <source>
        <dbReference type="Proteomes" id="UP000324327"/>
    </source>
</evidence>
<sequence length="144" mass="16100">MSIVQEFLYRTKMVDKNGTKKGVERMVEYLASPEIVNRMIIASELGLPALTLIARDLESKFDENSTFPVVVFENDANATARQNVGRIIKFVLGKYGYVPVSDKLEERTRIPAIANAKYFSTCAVYAKDESIVAELTIVVDSVLM</sequence>
<protein>
    <submittedName>
        <fullName evidence="1">Uncharacterized protein</fullName>
    </submittedName>
</protein>
<proteinExistence type="predicted"/>
<dbReference type="AlphaFoldDB" id="A0A5S4VSI0"/>
<reference evidence="1 2" key="2">
    <citation type="submission" date="2019-09" db="EMBL/GenBank/DDBJ databases">
        <title>Strain-level analysis of Eubacterium rectale using genomes from metagenomes.</title>
        <authorList>
            <person name="Karcher N."/>
            <person name="Segata N."/>
        </authorList>
    </citation>
    <scope>NUCLEOTIDE SEQUENCE [LARGE SCALE GENOMIC DNA]</scope>
    <source>
        <strain evidence="1 2">T3WBe13</strain>
    </source>
</reference>
<evidence type="ECO:0000313" key="1">
    <source>
        <dbReference type="EMBL" id="TYL60905.1"/>
    </source>
</evidence>
<organism evidence="1 2">
    <name type="scientific">Agathobacter rectalis</name>
    <dbReference type="NCBI Taxonomy" id="39491"/>
    <lineage>
        <taxon>Bacteria</taxon>
        <taxon>Bacillati</taxon>
        <taxon>Bacillota</taxon>
        <taxon>Clostridia</taxon>
        <taxon>Lachnospirales</taxon>
        <taxon>Lachnospiraceae</taxon>
        <taxon>Agathobacter</taxon>
    </lineage>
</organism>
<reference evidence="1 2" key="1">
    <citation type="submission" date="2019-08" db="EMBL/GenBank/DDBJ databases">
        <authorList>
            <person name="Duncan S."/>
            <person name="Walker A."/>
        </authorList>
    </citation>
    <scope>NUCLEOTIDE SEQUENCE [LARGE SCALE GENOMIC DNA]</scope>
    <source>
        <strain evidence="1 2">T3WBe13</strain>
    </source>
</reference>
<dbReference type="Proteomes" id="UP000324327">
    <property type="component" value="Unassembled WGS sequence"/>
</dbReference>
<gene>
    <name evidence="1" type="ORF">FYL31_04590</name>
</gene>
<name>A0A5S4VSI0_9FIRM</name>
<comment type="caution">
    <text evidence="1">The sequence shown here is derived from an EMBL/GenBank/DDBJ whole genome shotgun (WGS) entry which is preliminary data.</text>
</comment>
<dbReference type="RefSeq" id="WP_148872042.1">
    <property type="nucleotide sequence ID" value="NZ_VSTF01000003.1"/>
</dbReference>
<dbReference type="EMBL" id="VSTF01000003">
    <property type="protein sequence ID" value="TYL60905.1"/>
    <property type="molecule type" value="Genomic_DNA"/>
</dbReference>